<evidence type="ECO:0000313" key="2">
    <source>
        <dbReference type="EMBL" id="OAG44319.1"/>
    </source>
</evidence>
<comment type="caution">
    <text evidence="2">The sequence shown here is derived from an EMBL/GenBank/DDBJ whole genome shotgun (WGS) entry which is preliminary data.</text>
</comment>
<evidence type="ECO:0000313" key="3">
    <source>
        <dbReference type="Proteomes" id="UP000077002"/>
    </source>
</evidence>
<organism evidence="2 3">
    <name type="scientific">Fonsecaea monophora</name>
    <dbReference type="NCBI Taxonomy" id="254056"/>
    <lineage>
        <taxon>Eukaryota</taxon>
        <taxon>Fungi</taxon>
        <taxon>Dikarya</taxon>
        <taxon>Ascomycota</taxon>
        <taxon>Pezizomycotina</taxon>
        <taxon>Eurotiomycetes</taxon>
        <taxon>Chaetothyriomycetidae</taxon>
        <taxon>Chaetothyriales</taxon>
        <taxon>Herpotrichiellaceae</taxon>
        <taxon>Fonsecaea</taxon>
    </lineage>
</organism>
<dbReference type="InterPro" id="IPR053137">
    <property type="entry name" value="NLR-like"/>
</dbReference>
<protein>
    <submittedName>
        <fullName evidence="2">Pfs, NACHT, and Ankyrin domain-containing protein</fullName>
    </submittedName>
</protein>
<evidence type="ECO:0000256" key="1">
    <source>
        <dbReference type="SAM" id="MobiDB-lite"/>
    </source>
</evidence>
<dbReference type="GeneID" id="34596494"/>
<dbReference type="OrthoDB" id="20872at2759"/>
<dbReference type="PANTHER" id="PTHR46082">
    <property type="entry name" value="ATP/GTP-BINDING PROTEIN-RELATED"/>
    <property type="match status" value="1"/>
</dbReference>
<reference evidence="2 3" key="1">
    <citation type="submission" date="2016-03" db="EMBL/GenBank/DDBJ databases">
        <title>Draft genome sequence of the Fonsecaea monophora CBS 269.37.</title>
        <authorList>
            <person name="Bombassaro A."/>
            <person name="Vinicius W.A."/>
            <person name="De Hoog S."/>
            <person name="Sun J."/>
            <person name="Souza E.M."/>
            <person name="Raittz R.T."/>
            <person name="Costa F."/>
            <person name="Leao A.C."/>
            <person name="Tadra-Sfeir M.Z."/>
            <person name="Baura V."/>
            <person name="Balsanelli E."/>
            <person name="Pedrosa F.O."/>
            <person name="Moreno L.F."/>
            <person name="Steffens M.B."/>
            <person name="Xi L."/>
            <person name="Bocca A.L."/>
            <person name="Felipe M.S."/>
            <person name="Teixeira M."/>
            <person name="Telles Filho F.Q."/>
            <person name="Azevedo C.M."/>
            <person name="Gomes R."/>
            <person name="Vicente V.A."/>
        </authorList>
    </citation>
    <scope>NUCLEOTIDE SEQUENCE [LARGE SCALE GENOMIC DNA]</scope>
    <source>
        <strain evidence="2 3">CBS 269.37</strain>
    </source>
</reference>
<sequence length="104" mass="11215">MLPGESGDGDEGDGAGADRIPRVHPGVIAFGNHRLSSARQRDEIADKFKVSAFNTHDIGFRQQVPKVVIKGACDYADGHRNDRFEKYAAASAAACLKAFLVEMP</sequence>
<dbReference type="RefSeq" id="XP_022516271.1">
    <property type="nucleotide sequence ID" value="XM_022651298.1"/>
</dbReference>
<dbReference type="InterPro" id="IPR035994">
    <property type="entry name" value="Nucleoside_phosphorylase_sf"/>
</dbReference>
<dbReference type="SUPFAM" id="SSF53167">
    <property type="entry name" value="Purine and uridine phosphorylases"/>
    <property type="match status" value="1"/>
</dbReference>
<feature type="region of interest" description="Disordered" evidence="1">
    <location>
        <begin position="1"/>
        <end position="21"/>
    </location>
</feature>
<proteinExistence type="predicted"/>
<keyword evidence="3" id="KW-1185">Reference proteome</keyword>
<dbReference type="Proteomes" id="UP000077002">
    <property type="component" value="Unassembled WGS sequence"/>
</dbReference>
<dbReference type="GO" id="GO:0003824">
    <property type="term" value="F:catalytic activity"/>
    <property type="evidence" value="ECO:0007669"/>
    <property type="project" value="InterPro"/>
</dbReference>
<dbReference type="GO" id="GO:0009116">
    <property type="term" value="P:nucleoside metabolic process"/>
    <property type="evidence" value="ECO:0007669"/>
    <property type="project" value="InterPro"/>
</dbReference>
<name>A0A177FMD4_9EURO</name>
<dbReference type="Gene3D" id="3.40.50.1580">
    <property type="entry name" value="Nucleoside phosphorylase domain"/>
    <property type="match status" value="1"/>
</dbReference>
<dbReference type="AlphaFoldDB" id="A0A177FMD4"/>
<accession>A0A177FMD4</accession>
<gene>
    <name evidence="2" type="ORF">AYO21_01315</name>
</gene>
<dbReference type="PANTHER" id="PTHR46082:SF6">
    <property type="entry name" value="AAA+ ATPASE DOMAIN-CONTAINING PROTEIN-RELATED"/>
    <property type="match status" value="1"/>
</dbReference>
<dbReference type="EMBL" id="LVKK01000005">
    <property type="protein sequence ID" value="OAG44319.1"/>
    <property type="molecule type" value="Genomic_DNA"/>
</dbReference>